<accession>D8PMF2</accession>
<dbReference type="OMA" id="GANLWEY"/>
<dbReference type="GeneID" id="9589566"/>
<evidence type="ECO:0000256" key="1">
    <source>
        <dbReference type="SAM" id="Phobius"/>
    </source>
</evidence>
<dbReference type="HOGENOM" id="CLU_188579_0_0_1"/>
<dbReference type="RefSeq" id="XP_003038389.1">
    <property type="nucleotide sequence ID" value="XM_003038343.1"/>
</dbReference>
<gene>
    <name evidence="2" type="ORF">SCHCODRAFT_103500</name>
</gene>
<dbReference type="Proteomes" id="UP000007431">
    <property type="component" value="Unassembled WGS sequence"/>
</dbReference>
<evidence type="ECO:0000313" key="2">
    <source>
        <dbReference type="EMBL" id="EFJ03487.1"/>
    </source>
</evidence>
<dbReference type="AlphaFoldDB" id="D8PMF2"/>
<keyword evidence="1" id="KW-0812">Transmembrane</keyword>
<dbReference type="KEGG" id="scm:SCHCO_02175470"/>
<dbReference type="EMBL" id="GL377302">
    <property type="protein sequence ID" value="EFJ03487.1"/>
    <property type="molecule type" value="Genomic_DNA"/>
</dbReference>
<evidence type="ECO:0000313" key="3">
    <source>
        <dbReference type="Proteomes" id="UP000007431"/>
    </source>
</evidence>
<dbReference type="VEuPathDB" id="FungiDB:SCHCODRAFT_02175470"/>
<dbReference type="InParanoid" id="D8PMF2"/>
<sequence>MTSGGSTDSVKALMPIFFIVAIFLSAALLWCLASTCMGPTIIEFFGDLWEHAVLSAKEFTGLSRPTRLDDEEDLLEMGSGYHRIGRSPFH</sequence>
<proteinExistence type="predicted"/>
<name>D8PMF2_SCHCM</name>
<reference evidence="2 3" key="1">
    <citation type="journal article" date="2010" name="Nat. Biotechnol.">
        <title>Genome sequence of the model mushroom Schizophyllum commune.</title>
        <authorList>
            <person name="Ohm R.A."/>
            <person name="de Jong J.F."/>
            <person name="Lugones L.G."/>
            <person name="Aerts A."/>
            <person name="Kothe E."/>
            <person name="Stajich J.E."/>
            <person name="de Vries R.P."/>
            <person name="Record E."/>
            <person name="Levasseur A."/>
            <person name="Baker S.E."/>
            <person name="Bartholomew K.A."/>
            <person name="Coutinho P.M."/>
            <person name="Erdmann S."/>
            <person name="Fowler T.J."/>
            <person name="Gathman A.C."/>
            <person name="Lombard V."/>
            <person name="Henrissat B."/>
            <person name="Knabe N."/>
            <person name="Kuees U."/>
            <person name="Lilly W.W."/>
            <person name="Lindquist E."/>
            <person name="Lucas S."/>
            <person name="Magnuson J.K."/>
            <person name="Piumi F."/>
            <person name="Raudaskoski M."/>
            <person name="Salamov A."/>
            <person name="Schmutz J."/>
            <person name="Schwarze F.W.M.R."/>
            <person name="vanKuyk P.A."/>
            <person name="Horton J.S."/>
            <person name="Grigoriev I.V."/>
            <person name="Woesten H.A.B."/>
        </authorList>
    </citation>
    <scope>NUCLEOTIDE SEQUENCE [LARGE SCALE GENOMIC DNA]</scope>
    <source>
        <strain evidence="3">H4-8 / FGSC 9210</strain>
    </source>
</reference>
<protein>
    <submittedName>
        <fullName evidence="2">Uncharacterized protein</fullName>
    </submittedName>
</protein>
<keyword evidence="1" id="KW-0472">Membrane</keyword>
<dbReference type="OrthoDB" id="2747602at2759"/>
<organism evidence="3">
    <name type="scientific">Schizophyllum commune (strain H4-8 / FGSC 9210)</name>
    <name type="common">Split gill fungus</name>
    <dbReference type="NCBI Taxonomy" id="578458"/>
    <lineage>
        <taxon>Eukaryota</taxon>
        <taxon>Fungi</taxon>
        <taxon>Dikarya</taxon>
        <taxon>Basidiomycota</taxon>
        <taxon>Agaricomycotina</taxon>
        <taxon>Agaricomycetes</taxon>
        <taxon>Agaricomycetidae</taxon>
        <taxon>Agaricales</taxon>
        <taxon>Schizophyllaceae</taxon>
        <taxon>Schizophyllum</taxon>
    </lineage>
</organism>
<keyword evidence="3" id="KW-1185">Reference proteome</keyword>
<feature type="transmembrane region" description="Helical" evidence="1">
    <location>
        <begin position="12"/>
        <end position="33"/>
    </location>
</feature>
<keyword evidence="1" id="KW-1133">Transmembrane helix</keyword>
<feature type="non-terminal residue" evidence="2">
    <location>
        <position position="90"/>
    </location>
</feature>